<dbReference type="InterPro" id="IPR011024">
    <property type="entry name" value="G_crystallin-like"/>
</dbReference>
<name>A0A671VV78_SPAAU</name>
<feature type="domain" description="Beta/gamma crystallin 'Greek key'" evidence="4">
    <location>
        <begin position="458"/>
        <end position="502"/>
    </location>
</feature>
<dbReference type="PROSITE" id="PS50231">
    <property type="entry name" value="RICIN_B_LECTIN"/>
    <property type="match status" value="1"/>
</dbReference>
<evidence type="ECO:0000256" key="2">
    <source>
        <dbReference type="ARBA" id="ARBA00022737"/>
    </source>
</evidence>
<evidence type="ECO:0000313" key="6">
    <source>
        <dbReference type="Proteomes" id="UP000472265"/>
    </source>
</evidence>
<accession>A0A671VV78</accession>
<evidence type="ECO:0000313" key="5">
    <source>
        <dbReference type="Ensembl" id="ENSSAUP00010030375.1"/>
    </source>
</evidence>
<dbReference type="Gene3D" id="2.60.20.10">
    <property type="entry name" value="Crystallins"/>
    <property type="match status" value="5"/>
</dbReference>
<evidence type="ECO:0000256" key="3">
    <source>
        <dbReference type="SAM" id="MobiDB-lite"/>
    </source>
</evidence>
<dbReference type="Pfam" id="PF00030">
    <property type="entry name" value="Crystall"/>
    <property type="match status" value="5"/>
</dbReference>
<dbReference type="PROSITE" id="PS50915">
    <property type="entry name" value="CRYSTALLIN_BETA_GAMMA"/>
    <property type="match status" value="8"/>
</dbReference>
<dbReference type="Ensembl" id="ENSSAUT00010032015.1">
    <property type="protein sequence ID" value="ENSSAUP00010030375.1"/>
    <property type="gene ID" value="ENSSAUG00010013018.1"/>
</dbReference>
<organism evidence="5 6">
    <name type="scientific">Sparus aurata</name>
    <name type="common">Gilthead sea bream</name>
    <dbReference type="NCBI Taxonomy" id="8175"/>
    <lineage>
        <taxon>Eukaryota</taxon>
        <taxon>Metazoa</taxon>
        <taxon>Chordata</taxon>
        <taxon>Craniata</taxon>
        <taxon>Vertebrata</taxon>
        <taxon>Euteleostomi</taxon>
        <taxon>Actinopterygii</taxon>
        <taxon>Neopterygii</taxon>
        <taxon>Teleostei</taxon>
        <taxon>Neoteleostei</taxon>
        <taxon>Acanthomorphata</taxon>
        <taxon>Eupercaria</taxon>
        <taxon>Spariformes</taxon>
        <taxon>Sparidae</taxon>
        <taxon>Sparus</taxon>
    </lineage>
</organism>
<feature type="domain" description="Beta/gamma crystallin 'Greek key'" evidence="4">
    <location>
        <begin position="233"/>
        <end position="286"/>
    </location>
</feature>
<dbReference type="SMART" id="SM00247">
    <property type="entry name" value="XTALbg"/>
    <property type="match status" value="5"/>
</dbReference>
<dbReference type="PANTHER" id="PTHR11818:SF2">
    <property type="entry name" value="BETA_GAMMA CRYSTALLIN DOMAIN-CONTAINING PROTEIN 1"/>
    <property type="match status" value="1"/>
</dbReference>
<dbReference type="InterPro" id="IPR035992">
    <property type="entry name" value="Ricin_B-like_lectins"/>
</dbReference>
<feature type="domain" description="Beta/gamma crystallin 'Greek key'" evidence="4">
    <location>
        <begin position="180"/>
        <end position="222"/>
    </location>
</feature>
<proteinExistence type="inferred from homology"/>
<feature type="domain" description="Beta/gamma crystallin 'Greek key'" evidence="4">
    <location>
        <begin position="420"/>
        <end position="457"/>
    </location>
</feature>
<feature type="domain" description="Beta/gamma crystallin 'Greek key'" evidence="4">
    <location>
        <begin position="74"/>
        <end position="133"/>
    </location>
</feature>
<dbReference type="GeneTree" id="ENSGT00940000155695"/>
<gene>
    <name evidence="5" type="primary">crybg1a</name>
</gene>
<dbReference type="PANTHER" id="PTHR11818">
    <property type="entry name" value="BETA/GAMMA CRYSTALLIN"/>
    <property type="match status" value="1"/>
</dbReference>
<dbReference type="Gene3D" id="2.80.10.50">
    <property type="match status" value="1"/>
</dbReference>
<keyword evidence="6" id="KW-1185">Reference proteome</keyword>
<feature type="domain" description="Beta/gamma crystallin 'Greek key'" evidence="4">
    <location>
        <begin position="34"/>
        <end position="73"/>
    </location>
</feature>
<dbReference type="SUPFAM" id="SSF50370">
    <property type="entry name" value="Ricin B-like lectins"/>
    <property type="match status" value="1"/>
</dbReference>
<keyword evidence="2" id="KW-0677">Repeat</keyword>
<feature type="domain" description="Beta/gamma crystallin 'Greek key'" evidence="4">
    <location>
        <begin position="378"/>
        <end position="420"/>
    </location>
</feature>
<comment type="similarity">
    <text evidence="1">Belongs to the beta/gamma-crystallin family.</text>
</comment>
<reference evidence="5" key="2">
    <citation type="submission" date="2025-08" db="UniProtKB">
        <authorList>
            <consortium name="Ensembl"/>
        </authorList>
    </citation>
    <scope>IDENTIFICATION</scope>
</reference>
<dbReference type="InterPro" id="IPR050252">
    <property type="entry name" value="Beta/Gamma-Crystallin"/>
</dbReference>
<evidence type="ECO:0000259" key="4">
    <source>
        <dbReference type="PROSITE" id="PS50915"/>
    </source>
</evidence>
<dbReference type="SUPFAM" id="SSF49695">
    <property type="entry name" value="gamma-Crystallin-like"/>
    <property type="match status" value="3"/>
</dbReference>
<dbReference type="InterPro" id="IPR001064">
    <property type="entry name" value="Beta/gamma_crystallin"/>
</dbReference>
<reference evidence="5" key="1">
    <citation type="submission" date="2021-04" db="EMBL/GenBank/DDBJ databases">
        <authorList>
            <consortium name="Wellcome Sanger Institute Data Sharing"/>
        </authorList>
    </citation>
    <scope>NUCLEOTIDE SEQUENCE [LARGE SCALE GENOMIC DNA]</scope>
</reference>
<dbReference type="Proteomes" id="UP000472265">
    <property type="component" value="Chromosome 16"/>
</dbReference>
<feature type="compositionally biased region" description="Polar residues" evidence="3">
    <location>
        <begin position="1"/>
        <end position="20"/>
    </location>
</feature>
<reference evidence="5" key="3">
    <citation type="submission" date="2025-09" db="UniProtKB">
        <authorList>
            <consortium name="Ensembl"/>
        </authorList>
    </citation>
    <scope>IDENTIFICATION</scope>
</reference>
<evidence type="ECO:0000256" key="1">
    <source>
        <dbReference type="ARBA" id="ARBA00009646"/>
    </source>
</evidence>
<protein>
    <submittedName>
        <fullName evidence="5">Crystallin beta-gamma domain containing 1a</fullName>
    </submittedName>
</protein>
<dbReference type="AlphaFoldDB" id="A0A671VV78"/>
<feature type="region of interest" description="Disordered" evidence="3">
    <location>
        <begin position="1"/>
        <end position="25"/>
    </location>
</feature>
<sequence>MPPASNYSKQTSRNGLSTSKPKIPAVKGFHKRPGKIVIHEQAQFRGEAFELYCDTEDATTMTLSPVISVRVIRGCWLLYEKPGFQGRIIALEEGPTEHIVNVWAEEGTPTTLDQMGQPVQTAPMVIGSVRLAVRDYSMPRIDLFAEVNGLGRMSSYCDDTVEIGSYGMPQSTGSIKVHSGVWLVYTDPGFGGLVGVLEMGEYPCPESWGFPQPFIGSLRPLRMGAIRVEHPNEFQVLFEKPSFEGECIEVNSDMYNLHEEPQEEKTDEKQENKKTLSTVGSIKILGGLWVGYQEVDFEGQQYILEEGEYPHCSDWGGSEEGLLSLRPVCTDFLSPHVKLFSERNFDALGLSVDLLGPVINMEDVGYGVKTQSVNVMSGVWVAFEKPGFSGELYVLEKGLYGSPEDWGAPNFKISSIQPVFHVQLYSEPGFQGRLVALEDSIAALDEDFRPRSCKVLAGSWVAYEGAQFTENMYLLEKGEYPNTEAMGFLSSDTAVCSIQTEFSLPSIVLFSKVGCRGRKVVLRNGAVNLLQTGLDARVLTTYQHNYCGRQLLLQPLHVADLCQFSGWQRIGSLRPLLQKQMYFRLRNRETGCVMSLTGTLDDIKLMRVQAVEETGGVEQIWLYRDGQLTCKLVEECILQTSGSVVMAGSRLCVSPEQGPSNLLWSITRDGLVCCHLKPDLVLEVKGGHQYDKNQVILNTFDERKVNQRWIVEIL</sequence>
<feature type="domain" description="Beta/gamma crystallin 'Greek key'" evidence="4">
    <location>
        <begin position="287"/>
        <end position="329"/>
    </location>
</feature>